<dbReference type="SUPFAM" id="SSF53067">
    <property type="entry name" value="Actin-like ATPase domain"/>
    <property type="match status" value="2"/>
</dbReference>
<dbReference type="Pfam" id="PF00370">
    <property type="entry name" value="FGGY_N"/>
    <property type="match status" value="1"/>
</dbReference>
<evidence type="ECO:0000256" key="9">
    <source>
        <dbReference type="ARBA" id="ARBA00043149"/>
    </source>
</evidence>
<dbReference type="EC" id="2.7.1.30" evidence="3"/>
<dbReference type="GO" id="GO:0005524">
    <property type="term" value="F:ATP binding"/>
    <property type="evidence" value="ECO:0007669"/>
    <property type="project" value="UniProtKB-KW"/>
</dbReference>
<dbReference type="InterPro" id="IPR018484">
    <property type="entry name" value="FGGY_N"/>
</dbReference>
<feature type="domain" description="Carbohydrate kinase FGGY C-terminal" evidence="12">
    <location>
        <begin position="243"/>
        <end position="431"/>
    </location>
</feature>
<name>A0A6J7SJ75_9ZZZZ</name>
<dbReference type="FunFam" id="3.30.420.40:FF:000008">
    <property type="entry name" value="Glycerol kinase"/>
    <property type="match status" value="1"/>
</dbReference>
<organism evidence="13">
    <name type="scientific">freshwater metagenome</name>
    <dbReference type="NCBI Taxonomy" id="449393"/>
    <lineage>
        <taxon>unclassified sequences</taxon>
        <taxon>metagenomes</taxon>
        <taxon>ecological metagenomes</taxon>
    </lineage>
</organism>
<proteinExistence type="inferred from homology"/>
<dbReference type="Pfam" id="PF02782">
    <property type="entry name" value="FGGY_C"/>
    <property type="match status" value="1"/>
</dbReference>
<evidence type="ECO:0000259" key="12">
    <source>
        <dbReference type="Pfam" id="PF02782"/>
    </source>
</evidence>
<comment type="catalytic activity">
    <reaction evidence="10">
        <text>glycerol + ATP = sn-glycerol 3-phosphate + ADP + H(+)</text>
        <dbReference type="Rhea" id="RHEA:21644"/>
        <dbReference type="ChEBI" id="CHEBI:15378"/>
        <dbReference type="ChEBI" id="CHEBI:17754"/>
        <dbReference type="ChEBI" id="CHEBI:30616"/>
        <dbReference type="ChEBI" id="CHEBI:57597"/>
        <dbReference type="ChEBI" id="CHEBI:456216"/>
        <dbReference type="EC" id="2.7.1.30"/>
    </reaction>
</comment>
<dbReference type="GO" id="GO:0004370">
    <property type="term" value="F:glycerol kinase activity"/>
    <property type="evidence" value="ECO:0007669"/>
    <property type="project" value="UniProtKB-EC"/>
</dbReference>
<evidence type="ECO:0000313" key="13">
    <source>
        <dbReference type="EMBL" id="CAB5041113.1"/>
    </source>
</evidence>
<dbReference type="Gene3D" id="3.30.420.40">
    <property type="match status" value="2"/>
</dbReference>
<dbReference type="InterPro" id="IPR018485">
    <property type="entry name" value="FGGY_C"/>
</dbReference>
<dbReference type="InterPro" id="IPR000577">
    <property type="entry name" value="Carb_kinase_FGGY"/>
</dbReference>
<evidence type="ECO:0000256" key="2">
    <source>
        <dbReference type="ARBA" id="ARBA00009156"/>
    </source>
</evidence>
<feature type="domain" description="Carbohydrate kinase FGGY N-terminal" evidence="11">
    <location>
        <begin position="2"/>
        <end position="232"/>
    </location>
</feature>
<gene>
    <name evidence="13" type="ORF">UFOPK4248_00393</name>
</gene>
<dbReference type="CDD" id="cd07769">
    <property type="entry name" value="ASKHA_NBD_FGGY_GK"/>
    <property type="match status" value="1"/>
</dbReference>
<evidence type="ECO:0000256" key="4">
    <source>
        <dbReference type="ARBA" id="ARBA00022679"/>
    </source>
</evidence>
<dbReference type="InterPro" id="IPR018483">
    <property type="entry name" value="Carb_kinase_FGGY_CS"/>
</dbReference>
<dbReference type="NCBIfam" id="TIGR01311">
    <property type="entry name" value="glycerol_kin"/>
    <property type="match status" value="1"/>
</dbReference>
<keyword evidence="7" id="KW-0319">Glycerol metabolism</keyword>
<evidence type="ECO:0000256" key="10">
    <source>
        <dbReference type="ARBA" id="ARBA00052101"/>
    </source>
</evidence>
<evidence type="ECO:0000259" key="11">
    <source>
        <dbReference type="Pfam" id="PF00370"/>
    </source>
</evidence>
<comment type="pathway">
    <text evidence="1">Polyol metabolism; glycerol degradation via glycerol kinase pathway; sn-glycerol 3-phosphate from glycerol: step 1/1.</text>
</comment>
<dbReference type="PANTHER" id="PTHR10196:SF69">
    <property type="entry name" value="GLYCEROL KINASE"/>
    <property type="match status" value="1"/>
</dbReference>
<keyword evidence="5" id="KW-0547">Nucleotide-binding</keyword>
<dbReference type="InterPro" id="IPR005999">
    <property type="entry name" value="Glycerol_kin"/>
</dbReference>
<evidence type="ECO:0000256" key="3">
    <source>
        <dbReference type="ARBA" id="ARBA00012099"/>
    </source>
</evidence>
<sequence length="479" mass="52095">MIFDHGGKVVGQHQVEHRQILPQAGWVEHDANEIWERAQEVIVGALKQADILGSDLAGIGITNQRETTVVWDVATGQPLSNAIVWQDTRSAEFLAGLSQVEQTTIRFKTGLTIAPYFAGSKMNWLLTNVPAARGVNARFGTIDSWLLWNLSGGVRGGIHATDVTNASRTLLMNLETLDWDDELLKIFGVTKQSLPIIKSSSEQYGLTDPHGPFGTAIPIAGILGDQQAAMIGQVCFEQGESKTTYGTGNFALLNTGTEIVRSRHGLLTTVCFKFGDEPARYALEGSVAVTGSAIQWLRDQLGIINNAAEIENLAASVTDTAGIYFVPAFSGLFAPYWRSDARGAIVGLTRAATKAHLARAALEAICYQTRDVMDAMVADSAVPMKQMRVDGGITANSLCMQMQADIMGIDISKPLITETTALGAAYAAGLAVGFWSSIQELRSQWQESRRWSPTSTEQTREIGYTQWKKAVERTLNWVE</sequence>
<evidence type="ECO:0000256" key="7">
    <source>
        <dbReference type="ARBA" id="ARBA00022798"/>
    </source>
</evidence>
<keyword evidence="8" id="KW-0067">ATP-binding</keyword>
<dbReference type="NCBIfam" id="NF000756">
    <property type="entry name" value="PRK00047.1"/>
    <property type="match status" value="1"/>
</dbReference>
<accession>A0A6J7SJ75</accession>
<keyword evidence="6" id="KW-0418">Kinase</keyword>
<keyword evidence="4" id="KW-0808">Transferase</keyword>
<dbReference type="EMBL" id="CAFBQB010000035">
    <property type="protein sequence ID" value="CAB5041113.1"/>
    <property type="molecule type" value="Genomic_DNA"/>
</dbReference>
<dbReference type="InterPro" id="IPR043129">
    <property type="entry name" value="ATPase_NBD"/>
</dbReference>
<dbReference type="PANTHER" id="PTHR10196">
    <property type="entry name" value="SUGAR KINASE"/>
    <property type="match status" value="1"/>
</dbReference>
<dbReference type="FunFam" id="3.30.420.40:FF:000007">
    <property type="entry name" value="Glycerol kinase"/>
    <property type="match status" value="1"/>
</dbReference>
<dbReference type="GO" id="GO:0006072">
    <property type="term" value="P:glycerol-3-phosphate metabolic process"/>
    <property type="evidence" value="ECO:0007669"/>
    <property type="project" value="InterPro"/>
</dbReference>
<dbReference type="GO" id="GO:0019563">
    <property type="term" value="P:glycerol catabolic process"/>
    <property type="evidence" value="ECO:0007669"/>
    <property type="project" value="TreeGrafter"/>
</dbReference>
<dbReference type="GO" id="GO:0005829">
    <property type="term" value="C:cytosol"/>
    <property type="evidence" value="ECO:0007669"/>
    <property type="project" value="TreeGrafter"/>
</dbReference>
<protein>
    <recommendedName>
        <fullName evidence="3">glycerol kinase</fullName>
        <ecNumber evidence="3">2.7.1.30</ecNumber>
    </recommendedName>
    <alternativeName>
        <fullName evidence="9">ATP:glycerol 3-phosphotransferase</fullName>
    </alternativeName>
</protein>
<dbReference type="AlphaFoldDB" id="A0A6J7SJ75"/>
<dbReference type="PIRSF" id="PIRSF000538">
    <property type="entry name" value="GlpK"/>
    <property type="match status" value="1"/>
</dbReference>
<evidence type="ECO:0000256" key="1">
    <source>
        <dbReference type="ARBA" id="ARBA00005190"/>
    </source>
</evidence>
<evidence type="ECO:0000256" key="5">
    <source>
        <dbReference type="ARBA" id="ARBA00022741"/>
    </source>
</evidence>
<evidence type="ECO:0000256" key="8">
    <source>
        <dbReference type="ARBA" id="ARBA00022840"/>
    </source>
</evidence>
<reference evidence="13" key="1">
    <citation type="submission" date="2020-05" db="EMBL/GenBank/DDBJ databases">
        <authorList>
            <person name="Chiriac C."/>
            <person name="Salcher M."/>
            <person name="Ghai R."/>
            <person name="Kavagutti S V."/>
        </authorList>
    </citation>
    <scope>NUCLEOTIDE SEQUENCE</scope>
</reference>
<evidence type="ECO:0000256" key="6">
    <source>
        <dbReference type="ARBA" id="ARBA00022777"/>
    </source>
</evidence>
<comment type="similarity">
    <text evidence="2">Belongs to the FGGY kinase family.</text>
</comment>
<dbReference type="PROSITE" id="PS00445">
    <property type="entry name" value="FGGY_KINASES_2"/>
    <property type="match status" value="1"/>
</dbReference>